<accession>A0A162DNP4</accession>
<evidence type="ECO:0000256" key="1">
    <source>
        <dbReference type="SAM" id="Phobius"/>
    </source>
</evidence>
<name>A0A162DNP4_9BACI</name>
<comment type="caution">
    <text evidence="2">The sequence shown here is derived from an EMBL/GenBank/DDBJ whole genome shotgun (WGS) entry which is preliminary data.</text>
</comment>
<feature type="transmembrane region" description="Helical" evidence="1">
    <location>
        <begin position="30"/>
        <end position="51"/>
    </location>
</feature>
<keyword evidence="3" id="KW-1185">Reference proteome</keyword>
<organism evidence="2 3">
    <name type="scientific">Alkalihalobacillus trypoxylicola</name>
    <dbReference type="NCBI Taxonomy" id="519424"/>
    <lineage>
        <taxon>Bacteria</taxon>
        <taxon>Bacillati</taxon>
        <taxon>Bacillota</taxon>
        <taxon>Bacilli</taxon>
        <taxon>Bacillales</taxon>
        <taxon>Bacillaceae</taxon>
        <taxon>Alkalihalobacillus</taxon>
    </lineage>
</organism>
<keyword evidence="1" id="KW-0812">Transmembrane</keyword>
<sequence length="97" mass="11178">MHAFIILIMGVLLLGLLFTVLHIRLKEHSLVKYASFLLFASPIVGIHLFMLGLSMQMMFVMMISFIVPIVLLFISIALFFLNRQRNPFGRGWDISHE</sequence>
<dbReference type="EMBL" id="LTAO01000020">
    <property type="protein sequence ID" value="KYG30411.1"/>
    <property type="molecule type" value="Genomic_DNA"/>
</dbReference>
<feature type="transmembrane region" description="Helical" evidence="1">
    <location>
        <begin position="6"/>
        <end position="23"/>
    </location>
</feature>
<protein>
    <recommendedName>
        <fullName evidence="4">YesK-like protein</fullName>
    </recommendedName>
</protein>
<feature type="transmembrane region" description="Helical" evidence="1">
    <location>
        <begin position="57"/>
        <end position="81"/>
    </location>
</feature>
<evidence type="ECO:0008006" key="4">
    <source>
        <dbReference type="Google" id="ProtNLM"/>
    </source>
</evidence>
<proteinExistence type="predicted"/>
<keyword evidence="1" id="KW-1133">Transmembrane helix</keyword>
<dbReference type="AlphaFoldDB" id="A0A162DNP4"/>
<dbReference type="STRING" id="519424.AZF04_19805"/>
<keyword evidence="1" id="KW-0472">Membrane</keyword>
<dbReference type="RefSeq" id="WP_061948987.1">
    <property type="nucleotide sequence ID" value="NZ_LTAO01000020.1"/>
</dbReference>
<evidence type="ECO:0000313" key="2">
    <source>
        <dbReference type="EMBL" id="KYG30411.1"/>
    </source>
</evidence>
<dbReference type="Proteomes" id="UP000075806">
    <property type="component" value="Unassembled WGS sequence"/>
</dbReference>
<evidence type="ECO:0000313" key="3">
    <source>
        <dbReference type="Proteomes" id="UP000075806"/>
    </source>
</evidence>
<reference evidence="2" key="1">
    <citation type="submission" date="2016-02" db="EMBL/GenBank/DDBJ databases">
        <title>Genome sequence of Bacillus trypoxylicola KCTC 13244(T).</title>
        <authorList>
            <person name="Jeong H."/>
            <person name="Park S.-H."/>
            <person name="Choi S.-K."/>
        </authorList>
    </citation>
    <scope>NUCLEOTIDE SEQUENCE [LARGE SCALE GENOMIC DNA]</scope>
    <source>
        <strain evidence="2">KCTC 13244</strain>
    </source>
</reference>
<gene>
    <name evidence="2" type="ORF">AZF04_19805</name>
</gene>